<evidence type="ECO:0000256" key="2">
    <source>
        <dbReference type="ARBA" id="ARBA00022692"/>
    </source>
</evidence>
<evidence type="ECO:0000256" key="5">
    <source>
        <dbReference type="ARBA" id="ARBA00023136"/>
    </source>
</evidence>
<dbReference type="Gene3D" id="1.25.40.20">
    <property type="entry name" value="Ankyrin repeat-containing domain"/>
    <property type="match status" value="2"/>
</dbReference>
<evidence type="ECO:0000256" key="10">
    <source>
        <dbReference type="SAM" id="Phobius"/>
    </source>
</evidence>
<dbReference type="SMART" id="SM00248">
    <property type="entry name" value="ANK"/>
    <property type="match status" value="5"/>
</dbReference>
<dbReference type="Pfam" id="PF04547">
    <property type="entry name" value="Anoctamin"/>
    <property type="match status" value="1"/>
</dbReference>
<keyword evidence="2 10" id="KW-0812">Transmembrane</keyword>
<reference evidence="13" key="1">
    <citation type="journal article" date="2006" name="PLoS Biol.">
        <title>Macronuclear genome sequence of the ciliate Tetrahymena thermophila, a model eukaryote.</title>
        <authorList>
            <person name="Eisen J.A."/>
            <person name="Coyne R.S."/>
            <person name="Wu M."/>
            <person name="Wu D."/>
            <person name="Thiagarajan M."/>
            <person name="Wortman J.R."/>
            <person name="Badger J.H."/>
            <person name="Ren Q."/>
            <person name="Amedeo P."/>
            <person name="Jones K.M."/>
            <person name="Tallon L.J."/>
            <person name="Delcher A.L."/>
            <person name="Salzberg S.L."/>
            <person name="Silva J.C."/>
            <person name="Haas B.J."/>
            <person name="Majoros W.H."/>
            <person name="Farzad M."/>
            <person name="Carlton J.M."/>
            <person name="Smith R.K. Jr."/>
            <person name="Garg J."/>
            <person name="Pearlman R.E."/>
            <person name="Karrer K.M."/>
            <person name="Sun L."/>
            <person name="Manning G."/>
            <person name="Elde N.C."/>
            <person name="Turkewitz A.P."/>
            <person name="Asai D.J."/>
            <person name="Wilkes D.E."/>
            <person name="Wang Y."/>
            <person name="Cai H."/>
            <person name="Collins K."/>
            <person name="Stewart B.A."/>
            <person name="Lee S.R."/>
            <person name="Wilamowska K."/>
            <person name="Weinberg Z."/>
            <person name="Ruzzo W.L."/>
            <person name="Wloga D."/>
            <person name="Gaertig J."/>
            <person name="Frankel J."/>
            <person name="Tsao C.-C."/>
            <person name="Gorovsky M.A."/>
            <person name="Keeling P.J."/>
            <person name="Waller R.F."/>
            <person name="Patron N.J."/>
            <person name="Cherry J.M."/>
            <person name="Stover N.A."/>
            <person name="Krieger C.J."/>
            <person name="del Toro C."/>
            <person name="Ryder H.F."/>
            <person name="Williamson S.C."/>
            <person name="Barbeau R.A."/>
            <person name="Hamilton E.P."/>
            <person name="Orias E."/>
        </authorList>
    </citation>
    <scope>NUCLEOTIDE SEQUENCE [LARGE SCALE GENOMIC DNA]</scope>
    <source>
        <strain evidence="13">SB210</strain>
    </source>
</reference>
<keyword evidence="8" id="KW-0175">Coiled coil</keyword>
<feature type="domain" description="B box-type" evidence="11">
    <location>
        <begin position="1512"/>
        <end position="1558"/>
    </location>
</feature>
<evidence type="ECO:0000256" key="8">
    <source>
        <dbReference type="SAM" id="Coils"/>
    </source>
</evidence>
<feature type="compositionally biased region" description="Low complexity" evidence="9">
    <location>
        <begin position="33"/>
        <end position="51"/>
    </location>
</feature>
<evidence type="ECO:0000256" key="7">
    <source>
        <dbReference type="PROSITE-ProRule" id="PRU00024"/>
    </source>
</evidence>
<dbReference type="PROSITE" id="PS50088">
    <property type="entry name" value="ANK_REPEAT"/>
    <property type="match status" value="1"/>
</dbReference>
<evidence type="ECO:0000256" key="6">
    <source>
        <dbReference type="PROSITE-ProRule" id="PRU00023"/>
    </source>
</evidence>
<dbReference type="SUPFAM" id="SSF48403">
    <property type="entry name" value="Ankyrin repeat"/>
    <property type="match status" value="1"/>
</dbReference>
<dbReference type="InterPro" id="IPR007632">
    <property type="entry name" value="Anoctamin"/>
</dbReference>
<feature type="compositionally biased region" description="Basic and acidic residues" evidence="9">
    <location>
        <begin position="21"/>
        <end position="30"/>
    </location>
</feature>
<dbReference type="Gene3D" id="1.10.238.10">
    <property type="entry name" value="EF-hand"/>
    <property type="match status" value="1"/>
</dbReference>
<evidence type="ECO:0000259" key="11">
    <source>
        <dbReference type="PROSITE" id="PS50119"/>
    </source>
</evidence>
<dbReference type="GO" id="GO:0008270">
    <property type="term" value="F:zinc ion binding"/>
    <property type="evidence" value="ECO:0007669"/>
    <property type="project" value="UniProtKB-KW"/>
</dbReference>
<keyword evidence="3" id="KW-0106">Calcium</keyword>
<feature type="transmembrane region" description="Helical" evidence="10">
    <location>
        <begin position="995"/>
        <end position="1019"/>
    </location>
</feature>
<dbReference type="RefSeq" id="XP_001013860.2">
    <property type="nucleotide sequence ID" value="XM_001013860.3"/>
</dbReference>
<dbReference type="Proteomes" id="UP000009168">
    <property type="component" value="Unassembled WGS sequence"/>
</dbReference>
<dbReference type="InterPro" id="IPR011992">
    <property type="entry name" value="EF-hand-dom_pair"/>
</dbReference>
<evidence type="ECO:0000256" key="1">
    <source>
        <dbReference type="ARBA" id="ARBA00004141"/>
    </source>
</evidence>
<feature type="compositionally biased region" description="Polar residues" evidence="9">
    <location>
        <begin position="1"/>
        <end position="20"/>
    </location>
</feature>
<feature type="compositionally biased region" description="Basic and acidic residues" evidence="9">
    <location>
        <begin position="87"/>
        <end position="100"/>
    </location>
</feature>
<dbReference type="PROSITE" id="PS00018">
    <property type="entry name" value="EF_HAND_1"/>
    <property type="match status" value="1"/>
</dbReference>
<keyword evidence="4 10" id="KW-1133">Transmembrane helix</keyword>
<evidence type="ECO:0000256" key="4">
    <source>
        <dbReference type="ARBA" id="ARBA00022989"/>
    </source>
</evidence>
<feature type="transmembrane region" description="Helical" evidence="10">
    <location>
        <begin position="1081"/>
        <end position="1102"/>
    </location>
</feature>
<dbReference type="InterPro" id="IPR049452">
    <property type="entry name" value="Anoctamin_TM"/>
</dbReference>
<feature type="compositionally biased region" description="Basic and acidic residues" evidence="9">
    <location>
        <begin position="167"/>
        <end position="184"/>
    </location>
</feature>
<keyword evidence="7" id="KW-0863">Zinc-finger</keyword>
<dbReference type="GeneID" id="7823104"/>
<feature type="compositionally biased region" description="Basic and acidic residues" evidence="9">
    <location>
        <begin position="130"/>
        <end position="159"/>
    </location>
</feature>
<dbReference type="InterPro" id="IPR002110">
    <property type="entry name" value="Ankyrin_rpt"/>
</dbReference>
<feature type="repeat" description="ANK" evidence="6">
    <location>
        <begin position="596"/>
        <end position="628"/>
    </location>
</feature>
<dbReference type="InterPro" id="IPR000315">
    <property type="entry name" value="Znf_B-box"/>
</dbReference>
<feature type="transmembrane region" description="Helical" evidence="10">
    <location>
        <begin position="693"/>
        <end position="712"/>
    </location>
</feature>
<evidence type="ECO:0000313" key="12">
    <source>
        <dbReference type="EMBL" id="EAR93615.2"/>
    </source>
</evidence>
<feature type="region of interest" description="Disordered" evidence="9">
    <location>
        <begin position="1"/>
        <end position="51"/>
    </location>
</feature>
<feature type="transmembrane region" description="Helical" evidence="10">
    <location>
        <begin position="1345"/>
        <end position="1362"/>
    </location>
</feature>
<feature type="transmembrane region" description="Helical" evidence="10">
    <location>
        <begin position="1249"/>
        <end position="1269"/>
    </location>
</feature>
<sequence>MKKSSVVPQNKKVSQFAQQSQKDHDDERQNILKQQSSIKSDSNSAASIIQNQQDQQINANYQANSQEYIDVMKQQEQILIQKGISSPHKDIRRDSIDSKMSESFIDSEANSDSDKDSGDENSLFGTPEQNDLKKDFSMPPELKLDSDQKQSIEKEKQSHDQGVQELVLKKEQSKKSLKQKKDSTNTKSKPLKKNNKKSNKQKQDYQDDDFTLTNQVGRNILHRQCLKQNVEMIQDLLVQYKKLKELEYLKQQKQQQQQFDVIELSPDQALQEYINQLDNFGNSPLILCCIQQFDDEVNYRYECLKLLLEAGADVNHRNPRTLWSALHWSAHYGDDKSIQLLLTFQSKDLKIQTPLLQPLNLNQNYQFNKTYQCFPDQQGLFPLDLAGISGNQDAVNILLENLVQDMKEVEKIQQNQILLEDEMLFYQSNLDQKFMRQQRVKYLKSPLLKSRFLYWAAYYPGQKSKAFITAAFGFTQIYVMARLPHQSLMTPLHAAAKNKNLDALNILADNIRYQNIRELKDWIKREYEKRLPQEFFFSKYQNSVLQMIPEEDRLYKPSFVNQIKKFAQWEHEFIMSYRKYEQDETKYTYIDQKDAFGNTALHLASINGFDEGVVKLLNCGADMETGNKEGWRPRELVQFQTIRQIYYQALEKNQGLSLQLKNMNKQLQQTIKKYKVIVEDQIDNANKKREKDLFAYGTKLFLPDFVIVFSLGSDPQKAKNNQNRMNFQIGILRRSKFNVYLLESVYPDRYYLLIGMPERYLQQACKENKMQMKLIDSYDYEPYSLDQVTKFEPFRSKQRQEIIEMQLNKIINLQDLKSQGLITQYYKMHTYGGISRIKHQWVDDTNWYWPQPLNQMDDYLLEDKTQNFTSVTLLRQYFGEKIAFFFGWKSFITCFMTLIAVPGLALQIYVILQDSDDYNNYLVSFYVLYVMIWSTIIVEFWKRKTSEINYRWGTLDMMNNPDILNKTLKEDFIGDECISTVTGGLTKYQKKSRTIIKFLISMPILFGLMALVVYIFIAIDDFKQKYTSPDSTDFQNNLYKAIAGALQGVGIQVLNFIYTYLARYFAQQENHKYIFQYERSIIYKLMSFKVLNSYFALFYIAYIQKDSNFQTLFYMLLPIMLIKQINYTILNVWLPIFLYNRAEKNYFKQVNKKIMDHENIQGQVMPEKRKENQDIIEQYWNDISKEDMKNLSRAVISLQEGEEVKGDKNDPNPTIKLIKYIDVDSIELNSLRQEFLDTVNFYADGFIDLGYITLFASAFPIGPFVALIMNSLEIRNKLNVFMYILKRPTCQRCAGIGDWLFIWETFSFVSVITNIGLLYYKDQKLIDLFLDPNQYSTSEFQTIKVWLYICLGIAIVILKYIFQELIQDKPEWIMREEERWAYLEQIQKEQDEKLLQNHKKIKDEEDKKKKIEINQIKKRYEDKIAEKDEALLDLQDEVKYYKEACPPEAIQKRLNKDQKLNGNQSQIGKSNLFKAKSEYELKEFGVFRSTYIKIERELLIQRMKQIESLNVGTIMICNECGKKLSVFECIECDLTFCKSCFDEYHNFIQKNDHQIHLLNIKHEDQQLYSKYNILHINGENSYLLEENRLESQTRQKQLISKVKSQQQGKNNVNKTLGDENWRKLEYFVLPTYEKSPQFSQLKEIFDLFKSEYIDNNGIDGTNETIDFTKVFKLKEKPESKGKFILQESRQFRTILNMTEFNIEEKLFLNRIAFLVFKRYRQKVTFKNFYSLCKILQEGYSEQKFILLLDFIDEDDSQEIDKDEIKKIFYTSFLQTCEDQKKIDPIIDNLFASSFNGSMSKLEIGKRFIYSQEQNPMLYSFLVSLVQDRKN</sequence>
<dbReference type="GO" id="GO:0005254">
    <property type="term" value="F:chloride channel activity"/>
    <property type="evidence" value="ECO:0007669"/>
    <property type="project" value="TreeGrafter"/>
</dbReference>
<dbReference type="eggNOG" id="KOG2513">
    <property type="taxonomic scope" value="Eukaryota"/>
</dbReference>
<feature type="transmembrane region" description="Helical" evidence="10">
    <location>
        <begin position="1114"/>
        <end position="1139"/>
    </location>
</feature>
<keyword evidence="13" id="KW-1185">Reference proteome</keyword>
<dbReference type="PROSITE" id="PS50297">
    <property type="entry name" value="ANK_REP_REGION"/>
    <property type="match status" value="1"/>
</dbReference>
<organism evidence="12 13">
    <name type="scientific">Tetrahymena thermophila (strain SB210)</name>
    <dbReference type="NCBI Taxonomy" id="312017"/>
    <lineage>
        <taxon>Eukaryota</taxon>
        <taxon>Sar</taxon>
        <taxon>Alveolata</taxon>
        <taxon>Ciliophora</taxon>
        <taxon>Intramacronucleata</taxon>
        <taxon>Oligohymenophorea</taxon>
        <taxon>Hymenostomatida</taxon>
        <taxon>Tetrahymenina</taxon>
        <taxon>Tetrahymenidae</taxon>
        <taxon>Tetrahymena</taxon>
    </lineage>
</organism>
<evidence type="ECO:0000256" key="9">
    <source>
        <dbReference type="SAM" id="MobiDB-lite"/>
    </source>
</evidence>
<dbReference type="HOGENOM" id="CLU_243934_0_0_1"/>
<dbReference type="EMBL" id="GG662723">
    <property type="protein sequence ID" value="EAR93615.2"/>
    <property type="molecule type" value="Genomic_DNA"/>
</dbReference>
<keyword evidence="5 10" id="KW-0472">Membrane</keyword>
<dbReference type="Pfam" id="PF12796">
    <property type="entry name" value="Ank_2"/>
    <property type="match status" value="1"/>
</dbReference>
<dbReference type="InterPro" id="IPR018247">
    <property type="entry name" value="EF_Hand_1_Ca_BS"/>
</dbReference>
<dbReference type="GO" id="GO:0016020">
    <property type="term" value="C:membrane"/>
    <property type="evidence" value="ECO:0007669"/>
    <property type="project" value="UniProtKB-SubCell"/>
</dbReference>
<name>Q23AS7_TETTS</name>
<dbReference type="SUPFAM" id="SSF47473">
    <property type="entry name" value="EF-hand"/>
    <property type="match status" value="1"/>
</dbReference>
<gene>
    <name evidence="12" type="ORF">TTHERM_00770680</name>
</gene>
<feature type="transmembrane region" description="Helical" evidence="10">
    <location>
        <begin position="1301"/>
        <end position="1320"/>
    </location>
</feature>
<keyword evidence="7" id="KW-0862">Zinc</keyword>
<keyword evidence="7" id="KW-0479">Metal-binding</keyword>
<dbReference type="PANTHER" id="PTHR12308:SF73">
    <property type="entry name" value="ANOCTAMIN"/>
    <property type="match status" value="1"/>
</dbReference>
<dbReference type="InParanoid" id="Q23AS7"/>
<feature type="coiled-coil region" evidence="8">
    <location>
        <begin position="653"/>
        <end position="684"/>
    </location>
</feature>
<keyword evidence="6" id="KW-0040">ANK repeat</keyword>
<dbReference type="OrthoDB" id="295848at2759"/>
<feature type="region of interest" description="Disordered" evidence="9">
    <location>
        <begin position="81"/>
        <end position="209"/>
    </location>
</feature>
<proteinExistence type="predicted"/>
<evidence type="ECO:0000313" key="13">
    <source>
        <dbReference type="Proteomes" id="UP000009168"/>
    </source>
</evidence>
<feature type="transmembrane region" description="Helical" evidence="10">
    <location>
        <begin position="891"/>
        <end position="912"/>
    </location>
</feature>
<evidence type="ECO:0000256" key="3">
    <source>
        <dbReference type="ARBA" id="ARBA00022837"/>
    </source>
</evidence>
<dbReference type="Pfam" id="PF00023">
    <property type="entry name" value="Ank"/>
    <property type="match status" value="1"/>
</dbReference>
<dbReference type="PROSITE" id="PS50119">
    <property type="entry name" value="ZF_BBOX"/>
    <property type="match status" value="1"/>
</dbReference>
<feature type="compositionally biased region" description="Basic residues" evidence="9">
    <location>
        <begin position="189"/>
        <end position="200"/>
    </location>
</feature>
<feature type="transmembrane region" description="Helical" evidence="10">
    <location>
        <begin position="918"/>
        <end position="941"/>
    </location>
</feature>
<dbReference type="CDD" id="cd19757">
    <property type="entry name" value="Bbox1"/>
    <property type="match status" value="1"/>
</dbReference>
<dbReference type="InterPro" id="IPR036770">
    <property type="entry name" value="Ankyrin_rpt-contain_sf"/>
</dbReference>
<dbReference type="KEGG" id="tet:TTHERM_00770680"/>
<accession>Q23AS7</accession>
<feature type="transmembrane region" description="Helical" evidence="10">
    <location>
        <begin position="1039"/>
        <end position="1061"/>
    </location>
</feature>
<protein>
    <submittedName>
        <fullName evidence="12">Calcium-activated chloride channel protein</fullName>
    </submittedName>
</protein>
<dbReference type="PANTHER" id="PTHR12308">
    <property type="entry name" value="ANOCTAMIN"/>
    <property type="match status" value="1"/>
</dbReference>
<comment type="subcellular location">
    <subcellularLocation>
        <location evidence="1">Membrane</location>
        <topology evidence="1">Multi-pass membrane protein</topology>
    </subcellularLocation>
</comment>